<dbReference type="InterPro" id="IPR029044">
    <property type="entry name" value="Nucleotide-diphossugar_trans"/>
</dbReference>
<evidence type="ECO:0000256" key="2">
    <source>
        <dbReference type="ARBA" id="ARBA00007677"/>
    </source>
</evidence>
<keyword evidence="3" id="KW-0328">Glycosyltransferase</keyword>
<feature type="non-terminal residue" evidence="6">
    <location>
        <position position="1"/>
    </location>
</feature>
<sequence length="171" mass="19517">RTWLERERLIENLRREISTAPEDDGWDFRAVERSSLARRDALLAAWPEDKPRGAYFVLARNVDAGGVVRSLRDLERTFNAKPHARYPYVFVNDEPFSRSFVEEVSRATNATVLFGQVPPEHWSVPDAIDPLAVEDSLQALSNLPHGASVPYRLHVPLLLWLLLRPPAARRV</sequence>
<dbReference type="PANTHER" id="PTHR31121:SF6">
    <property type="entry name" value="ALPHA-1,2 MANNOSYLTRANSFERASE KTR1"/>
    <property type="match status" value="1"/>
</dbReference>
<name>A0A060CBJ6_9ASCO</name>
<evidence type="ECO:0000256" key="1">
    <source>
        <dbReference type="ARBA" id="ARBA00004606"/>
    </source>
</evidence>
<evidence type="ECO:0000256" key="4">
    <source>
        <dbReference type="ARBA" id="ARBA00022679"/>
    </source>
</evidence>
<accession>A0A060CBJ6</accession>
<keyword evidence="5" id="KW-0735">Signal-anchor</keyword>
<reference evidence="6" key="1">
    <citation type="journal article" date="2013" name="Environ. Microbiol.">
        <title>Seasonally variable intestinal metagenomes of the red palm weevil (Rhynchophorus ferrugineus).</title>
        <authorList>
            <person name="Jia S."/>
            <person name="Zhang X."/>
            <person name="Zhang G."/>
            <person name="Yin A."/>
            <person name="Zhang S."/>
            <person name="Li F."/>
            <person name="Wang L."/>
            <person name="Zhao D."/>
            <person name="Yun Q."/>
            <person name="Tala"/>
            <person name="Wang J."/>
            <person name="Sun G."/>
            <person name="Baabdullah M."/>
            <person name="Yu X."/>
            <person name="Hu S."/>
            <person name="Al-Mssallem I.S."/>
            <person name="Yu J."/>
        </authorList>
    </citation>
    <scope>NUCLEOTIDE SEQUENCE</scope>
</reference>
<dbReference type="GO" id="GO:0006487">
    <property type="term" value="P:protein N-linked glycosylation"/>
    <property type="evidence" value="ECO:0007669"/>
    <property type="project" value="TreeGrafter"/>
</dbReference>
<keyword evidence="4" id="KW-0808">Transferase</keyword>
<dbReference type="SUPFAM" id="SSF53448">
    <property type="entry name" value="Nucleotide-diphospho-sugar transferases"/>
    <property type="match status" value="1"/>
</dbReference>
<dbReference type="GO" id="GO:0000026">
    <property type="term" value="F:alpha-1,2-mannosyltransferase activity"/>
    <property type="evidence" value="ECO:0007669"/>
    <property type="project" value="TreeGrafter"/>
</dbReference>
<evidence type="ECO:0000256" key="3">
    <source>
        <dbReference type="ARBA" id="ARBA00022676"/>
    </source>
</evidence>
<protein>
    <submittedName>
        <fullName evidence="6">Glyco_transf_15</fullName>
    </submittedName>
</protein>
<dbReference type="Gene3D" id="3.90.550.10">
    <property type="entry name" value="Spore Coat Polysaccharide Biosynthesis Protein SpsA, Chain A"/>
    <property type="match status" value="1"/>
</dbReference>
<keyword evidence="5" id="KW-0812">Transmembrane</keyword>
<dbReference type="AlphaFoldDB" id="A0A060CBJ6"/>
<evidence type="ECO:0000256" key="5">
    <source>
        <dbReference type="ARBA" id="ARBA00022968"/>
    </source>
</evidence>
<dbReference type="InterPro" id="IPR002685">
    <property type="entry name" value="Glyco_trans_15"/>
</dbReference>
<comment type="subcellular location">
    <subcellularLocation>
        <location evidence="1">Membrane</location>
        <topology evidence="1">Single-pass type II membrane protein</topology>
    </subcellularLocation>
</comment>
<dbReference type="GO" id="GO:0000032">
    <property type="term" value="P:cell wall mannoprotein biosynthetic process"/>
    <property type="evidence" value="ECO:0007669"/>
    <property type="project" value="TreeGrafter"/>
</dbReference>
<dbReference type="EMBL" id="KF126690">
    <property type="protein sequence ID" value="AIA94038.1"/>
    <property type="molecule type" value="Genomic_DNA"/>
</dbReference>
<organism evidence="6">
    <name type="scientific">uncultured Yarrowia</name>
    <dbReference type="NCBI Taxonomy" id="849058"/>
    <lineage>
        <taxon>Eukaryota</taxon>
        <taxon>Fungi</taxon>
        <taxon>Dikarya</taxon>
        <taxon>Ascomycota</taxon>
        <taxon>Saccharomycotina</taxon>
        <taxon>Dipodascomycetes</taxon>
        <taxon>Dipodascales</taxon>
        <taxon>Dipodascaceae</taxon>
        <taxon>environmental samples</taxon>
    </lineage>
</organism>
<evidence type="ECO:0000313" key="6">
    <source>
        <dbReference type="EMBL" id="AIA94038.1"/>
    </source>
</evidence>
<dbReference type="Pfam" id="PF01793">
    <property type="entry name" value="Glyco_transf_15"/>
    <property type="match status" value="1"/>
</dbReference>
<dbReference type="GO" id="GO:0005794">
    <property type="term" value="C:Golgi apparatus"/>
    <property type="evidence" value="ECO:0007669"/>
    <property type="project" value="TreeGrafter"/>
</dbReference>
<comment type="similarity">
    <text evidence="2">Belongs to the glycosyltransferase 15 family.</text>
</comment>
<dbReference type="PANTHER" id="PTHR31121">
    <property type="entry name" value="ALPHA-1,2 MANNOSYLTRANSFERASE KTR1"/>
    <property type="match status" value="1"/>
</dbReference>
<proteinExistence type="inferred from homology"/>
<dbReference type="GO" id="GO:0016020">
    <property type="term" value="C:membrane"/>
    <property type="evidence" value="ECO:0007669"/>
    <property type="project" value="UniProtKB-SubCell"/>
</dbReference>